<proteinExistence type="predicted"/>
<name>A0ACB9ZYE7_CATRO</name>
<sequence length="108" mass="12749">MVKVKNANVEREENYEGGSSRGGRTRKGKEKIVATEVRLPERFISIKEAANFKEWTRKRRKIATGHRVDLYNEHLKMLLDFIPKTKNVLIPTFTVREDLKNYLLKEKF</sequence>
<reference evidence="2" key="1">
    <citation type="journal article" date="2023" name="Nat. Plants">
        <title>Single-cell RNA sequencing provides a high-resolution roadmap for understanding the multicellular compartmentation of specialized metabolism.</title>
        <authorList>
            <person name="Sun S."/>
            <person name="Shen X."/>
            <person name="Li Y."/>
            <person name="Li Y."/>
            <person name="Wang S."/>
            <person name="Li R."/>
            <person name="Zhang H."/>
            <person name="Shen G."/>
            <person name="Guo B."/>
            <person name="Wei J."/>
            <person name="Xu J."/>
            <person name="St-Pierre B."/>
            <person name="Chen S."/>
            <person name="Sun C."/>
        </authorList>
    </citation>
    <scope>NUCLEOTIDE SEQUENCE [LARGE SCALE GENOMIC DNA]</scope>
</reference>
<keyword evidence="2" id="KW-1185">Reference proteome</keyword>
<dbReference type="EMBL" id="CM044707">
    <property type="protein sequence ID" value="KAI5653197.1"/>
    <property type="molecule type" value="Genomic_DNA"/>
</dbReference>
<protein>
    <submittedName>
        <fullName evidence="1">Uncharacterized protein</fullName>
    </submittedName>
</protein>
<dbReference type="Proteomes" id="UP001060085">
    <property type="component" value="Linkage Group LG07"/>
</dbReference>
<evidence type="ECO:0000313" key="2">
    <source>
        <dbReference type="Proteomes" id="UP001060085"/>
    </source>
</evidence>
<evidence type="ECO:0000313" key="1">
    <source>
        <dbReference type="EMBL" id="KAI5653197.1"/>
    </source>
</evidence>
<accession>A0ACB9ZYE7</accession>
<organism evidence="1 2">
    <name type="scientific">Catharanthus roseus</name>
    <name type="common">Madagascar periwinkle</name>
    <name type="synonym">Vinca rosea</name>
    <dbReference type="NCBI Taxonomy" id="4058"/>
    <lineage>
        <taxon>Eukaryota</taxon>
        <taxon>Viridiplantae</taxon>
        <taxon>Streptophyta</taxon>
        <taxon>Embryophyta</taxon>
        <taxon>Tracheophyta</taxon>
        <taxon>Spermatophyta</taxon>
        <taxon>Magnoliopsida</taxon>
        <taxon>eudicotyledons</taxon>
        <taxon>Gunneridae</taxon>
        <taxon>Pentapetalae</taxon>
        <taxon>asterids</taxon>
        <taxon>lamiids</taxon>
        <taxon>Gentianales</taxon>
        <taxon>Apocynaceae</taxon>
        <taxon>Rauvolfioideae</taxon>
        <taxon>Vinceae</taxon>
        <taxon>Catharanthinae</taxon>
        <taxon>Catharanthus</taxon>
    </lineage>
</organism>
<gene>
    <name evidence="1" type="ORF">M9H77_30384</name>
</gene>
<comment type="caution">
    <text evidence="1">The sequence shown here is derived from an EMBL/GenBank/DDBJ whole genome shotgun (WGS) entry which is preliminary data.</text>
</comment>